<evidence type="ECO:0000313" key="3">
    <source>
        <dbReference type="Proteomes" id="UP000008311"/>
    </source>
</evidence>
<dbReference type="EMBL" id="EQ973918">
    <property type="protein sequence ID" value="EEF38854.1"/>
    <property type="molecule type" value="Genomic_DNA"/>
</dbReference>
<protein>
    <submittedName>
        <fullName evidence="2">Uncharacterized protein</fullName>
    </submittedName>
</protein>
<name>B9SBZ6_RICCO</name>
<evidence type="ECO:0000256" key="1">
    <source>
        <dbReference type="SAM" id="MobiDB-lite"/>
    </source>
</evidence>
<accession>B9SBZ6</accession>
<sequence>MESVGKGATVDAVSAGSVNKSDNGVDLGDKGKGHPAEGNVLVVLDPKRRRTAEENLSTEDMDMNIRPNGMSSEGQISGELGSKNFIKAGSGN</sequence>
<dbReference type="Proteomes" id="UP000008311">
    <property type="component" value="Unassembled WGS sequence"/>
</dbReference>
<gene>
    <name evidence="2" type="ORF">RCOM_0701030</name>
</gene>
<proteinExistence type="predicted"/>
<dbReference type="AlphaFoldDB" id="B9SBZ6"/>
<feature type="region of interest" description="Disordered" evidence="1">
    <location>
        <begin position="1"/>
        <end position="92"/>
    </location>
</feature>
<evidence type="ECO:0000313" key="2">
    <source>
        <dbReference type="EMBL" id="EEF38854.1"/>
    </source>
</evidence>
<keyword evidence="3" id="KW-1185">Reference proteome</keyword>
<reference evidence="3" key="1">
    <citation type="journal article" date="2010" name="Nat. Biotechnol.">
        <title>Draft genome sequence of the oilseed species Ricinus communis.</title>
        <authorList>
            <person name="Chan A.P."/>
            <person name="Crabtree J."/>
            <person name="Zhao Q."/>
            <person name="Lorenzi H."/>
            <person name="Orvis J."/>
            <person name="Puiu D."/>
            <person name="Melake-Berhan A."/>
            <person name="Jones K.M."/>
            <person name="Redman J."/>
            <person name="Chen G."/>
            <person name="Cahoon E.B."/>
            <person name="Gedil M."/>
            <person name="Stanke M."/>
            <person name="Haas B.J."/>
            <person name="Wortman J.R."/>
            <person name="Fraser-Liggett C.M."/>
            <person name="Ravel J."/>
            <person name="Rabinowicz P.D."/>
        </authorList>
    </citation>
    <scope>NUCLEOTIDE SEQUENCE [LARGE SCALE GENOMIC DNA]</scope>
    <source>
        <strain evidence="3">cv. Hale</strain>
    </source>
</reference>
<dbReference type="InParanoid" id="B9SBZ6"/>
<organism evidence="2 3">
    <name type="scientific">Ricinus communis</name>
    <name type="common">Castor bean</name>
    <dbReference type="NCBI Taxonomy" id="3988"/>
    <lineage>
        <taxon>Eukaryota</taxon>
        <taxon>Viridiplantae</taxon>
        <taxon>Streptophyta</taxon>
        <taxon>Embryophyta</taxon>
        <taxon>Tracheophyta</taxon>
        <taxon>Spermatophyta</taxon>
        <taxon>Magnoliopsida</taxon>
        <taxon>eudicotyledons</taxon>
        <taxon>Gunneridae</taxon>
        <taxon>Pentapetalae</taxon>
        <taxon>rosids</taxon>
        <taxon>fabids</taxon>
        <taxon>Malpighiales</taxon>
        <taxon>Euphorbiaceae</taxon>
        <taxon>Acalyphoideae</taxon>
        <taxon>Acalypheae</taxon>
        <taxon>Ricinus</taxon>
    </lineage>
</organism>